<name>A0A1H2ZED0_HALVA</name>
<accession>A0A1H2ZED0</accession>
<evidence type="ECO:0000313" key="3">
    <source>
        <dbReference type="Proteomes" id="UP000182573"/>
    </source>
</evidence>
<dbReference type="AlphaFoldDB" id="A0A1H2ZED0"/>
<keyword evidence="1" id="KW-0812">Transmembrane</keyword>
<keyword evidence="1" id="KW-0472">Membrane</keyword>
<evidence type="ECO:0000256" key="1">
    <source>
        <dbReference type="SAM" id="Phobius"/>
    </source>
</evidence>
<gene>
    <name evidence="2" type="ORF">SAMN05443574_11637</name>
</gene>
<dbReference type="RefSeq" id="WP_004517535.1">
    <property type="nucleotide sequence ID" value="NZ_FNOF01000016.1"/>
</dbReference>
<evidence type="ECO:0000313" key="2">
    <source>
        <dbReference type="EMBL" id="SDX15852.1"/>
    </source>
</evidence>
<dbReference type="EMBL" id="FNOF01000016">
    <property type="protein sequence ID" value="SDX15852.1"/>
    <property type="molecule type" value="Genomic_DNA"/>
</dbReference>
<dbReference type="Proteomes" id="UP000182573">
    <property type="component" value="Unassembled WGS sequence"/>
</dbReference>
<sequence>MDRRYVIGLAVALVAISVGLVAFTALWFPQTTAPGSAGTYPTGAGPNHINFSALATNDANVSHTPREHWNSYAIIFTAPPDRPLIEGDYYINSTTGEILADRWHNATVYRNGTTYAAVQPADGIPDERQREELESDDSYVYHNATDAYYRYDPHYGQIAPTNIGRHPDLLDGYTWTATNRTTHHGIPVITYRVTGKRATAVDDAPSLRNGTLKLGAEDGIVYAFDITFDRDGRADRYTYDVRPAPFPDHSWVDTARAVASENATKSSTRRHSTSPP</sequence>
<feature type="transmembrane region" description="Helical" evidence="1">
    <location>
        <begin position="7"/>
        <end position="28"/>
    </location>
</feature>
<reference evidence="2 3" key="1">
    <citation type="submission" date="2016-10" db="EMBL/GenBank/DDBJ databases">
        <authorList>
            <person name="de Groot N.N."/>
        </authorList>
    </citation>
    <scope>NUCLEOTIDE SEQUENCE [LARGE SCALE GENOMIC DNA]</scope>
    <source>
        <strain evidence="2 3">DSM 3756</strain>
    </source>
</reference>
<keyword evidence="1" id="KW-1133">Transmembrane helix</keyword>
<proteinExistence type="predicted"/>
<organism evidence="2 3">
    <name type="scientific">Haloarcula vallismortis</name>
    <name type="common">Halobacterium vallismortis</name>
    <dbReference type="NCBI Taxonomy" id="28442"/>
    <lineage>
        <taxon>Archaea</taxon>
        <taxon>Methanobacteriati</taxon>
        <taxon>Methanobacteriota</taxon>
        <taxon>Stenosarchaea group</taxon>
        <taxon>Halobacteria</taxon>
        <taxon>Halobacteriales</taxon>
        <taxon>Haloarculaceae</taxon>
        <taxon>Haloarcula</taxon>
    </lineage>
</organism>
<protein>
    <submittedName>
        <fullName evidence="2">Uncharacterized protein</fullName>
    </submittedName>
</protein>